<accession>A0A261UPN2</accession>
<feature type="chain" id="PRO_5012898834" description="ABC transporter substrate-binding protein" evidence="2">
    <location>
        <begin position="23"/>
        <end position="322"/>
    </location>
</feature>
<dbReference type="EMBL" id="NEVS01000004">
    <property type="protein sequence ID" value="OZI63507.1"/>
    <property type="molecule type" value="Genomic_DNA"/>
</dbReference>
<comment type="caution">
    <text evidence="3">The sequence shown here is derived from an EMBL/GenBank/DDBJ whole genome shotgun (WGS) entry which is preliminary data.</text>
</comment>
<dbReference type="Gene3D" id="3.40.190.10">
    <property type="entry name" value="Periplasmic binding protein-like II"/>
    <property type="match status" value="1"/>
</dbReference>
<name>A0A261UPN2_9BORD</name>
<gene>
    <name evidence="3" type="ORF">CAL28_21245</name>
</gene>
<comment type="similarity">
    <text evidence="1">Belongs to the UPF0065 (bug) family.</text>
</comment>
<proteinExistence type="inferred from homology"/>
<protein>
    <recommendedName>
        <fullName evidence="5">ABC transporter substrate-binding protein</fullName>
    </recommendedName>
</protein>
<organism evidence="3 4">
    <name type="scientific">Bordetella genomosp. 11</name>
    <dbReference type="NCBI Taxonomy" id="1416808"/>
    <lineage>
        <taxon>Bacteria</taxon>
        <taxon>Pseudomonadati</taxon>
        <taxon>Pseudomonadota</taxon>
        <taxon>Betaproteobacteria</taxon>
        <taxon>Burkholderiales</taxon>
        <taxon>Alcaligenaceae</taxon>
        <taxon>Bordetella</taxon>
    </lineage>
</organism>
<dbReference type="CDD" id="cd13578">
    <property type="entry name" value="PBP2_Bug27"/>
    <property type="match status" value="1"/>
</dbReference>
<dbReference type="Gene3D" id="3.40.190.150">
    <property type="entry name" value="Bordetella uptake gene, domain 1"/>
    <property type="match status" value="1"/>
</dbReference>
<evidence type="ECO:0000256" key="1">
    <source>
        <dbReference type="ARBA" id="ARBA00006987"/>
    </source>
</evidence>
<dbReference type="SUPFAM" id="SSF53850">
    <property type="entry name" value="Periplasmic binding protein-like II"/>
    <property type="match status" value="1"/>
</dbReference>
<dbReference type="PANTHER" id="PTHR42928">
    <property type="entry name" value="TRICARBOXYLATE-BINDING PROTEIN"/>
    <property type="match status" value="1"/>
</dbReference>
<dbReference type="InterPro" id="IPR042100">
    <property type="entry name" value="Bug_dom1"/>
</dbReference>
<dbReference type="PANTHER" id="PTHR42928:SF5">
    <property type="entry name" value="BLR1237 PROTEIN"/>
    <property type="match status" value="1"/>
</dbReference>
<feature type="signal peptide" evidence="2">
    <location>
        <begin position="1"/>
        <end position="22"/>
    </location>
</feature>
<dbReference type="Proteomes" id="UP000215767">
    <property type="component" value="Unassembled WGS sequence"/>
</dbReference>
<sequence>MTRRAMLAYSLTSTLLPALARAAGAWPDHQIEVVVPLTAGGPTDLLARILAKPLSQSLGQSVVILNRPGAGGDIGAEYVAKSHPDGYTLFLGTSGPLSINATLYGNLPFDPIKDFAPISLAATAPFVVVVNPKSSFKTFQDLVAYAKAHPGKLNYGLVPGSAAHLATELCRMKAGIDITQVPYKGAAPATNDLLAGQIDLSFASTPGVVGLIQAGKLRALATTSKTRLPQLPDVPTLAESGLPGYEASVWYGLVGPAHLPEAIVKRLNAEVTKALRDRTVIQQMEANYFNPESSTPEQFAAFIKSESAKWGDVVRRSGAKVG</sequence>
<evidence type="ECO:0008006" key="5">
    <source>
        <dbReference type="Google" id="ProtNLM"/>
    </source>
</evidence>
<evidence type="ECO:0000256" key="2">
    <source>
        <dbReference type="SAM" id="SignalP"/>
    </source>
</evidence>
<keyword evidence="4" id="KW-1185">Reference proteome</keyword>
<evidence type="ECO:0000313" key="4">
    <source>
        <dbReference type="Proteomes" id="UP000215767"/>
    </source>
</evidence>
<dbReference type="Pfam" id="PF03401">
    <property type="entry name" value="TctC"/>
    <property type="match status" value="1"/>
</dbReference>
<evidence type="ECO:0000313" key="3">
    <source>
        <dbReference type="EMBL" id="OZI63507.1"/>
    </source>
</evidence>
<dbReference type="AlphaFoldDB" id="A0A261UPN2"/>
<reference evidence="4" key="1">
    <citation type="submission" date="2017-05" db="EMBL/GenBank/DDBJ databases">
        <title>Complete and WGS of Bordetella genogroups.</title>
        <authorList>
            <person name="Spilker T."/>
            <person name="Lipuma J."/>
        </authorList>
    </citation>
    <scope>NUCLEOTIDE SEQUENCE [LARGE SCALE GENOMIC DNA]</scope>
    <source>
        <strain evidence="4">AU8856</strain>
    </source>
</reference>
<dbReference type="InterPro" id="IPR005064">
    <property type="entry name" value="BUG"/>
</dbReference>
<dbReference type="PIRSF" id="PIRSF017082">
    <property type="entry name" value="YflP"/>
    <property type="match status" value="1"/>
</dbReference>
<keyword evidence="2" id="KW-0732">Signal</keyword>